<dbReference type="SMART" id="SM00470">
    <property type="entry name" value="ParB"/>
    <property type="match status" value="1"/>
</dbReference>
<evidence type="ECO:0000259" key="1">
    <source>
        <dbReference type="SMART" id="SM00470"/>
    </source>
</evidence>
<dbReference type="PANTHER" id="PTHR33375:SF1">
    <property type="entry name" value="CHROMOSOME-PARTITIONING PROTEIN PARB-RELATED"/>
    <property type="match status" value="1"/>
</dbReference>
<dbReference type="Gene3D" id="3.90.1530.10">
    <property type="entry name" value="Conserved hypothetical protein from pyrococcus furiosus pfu- 392566-001, ParB domain"/>
    <property type="match status" value="1"/>
</dbReference>
<dbReference type="InterPro" id="IPR036086">
    <property type="entry name" value="ParB/Sulfiredoxin_sf"/>
</dbReference>
<feature type="domain" description="ParB-like N-terminal" evidence="1">
    <location>
        <begin position="1"/>
        <end position="85"/>
    </location>
</feature>
<proteinExistence type="predicted"/>
<comment type="caution">
    <text evidence="2">The sequence shown here is derived from an EMBL/GenBank/DDBJ whole genome shotgun (WGS) entry which is preliminary data.</text>
</comment>
<accession>X0XQJ0</accession>
<protein>
    <recommendedName>
        <fullName evidence="1">ParB-like N-terminal domain-containing protein</fullName>
    </recommendedName>
</protein>
<dbReference type="Pfam" id="PF02195">
    <property type="entry name" value="ParB_N"/>
    <property type="match status" value="1"/>
</dbReference>
<dbReference type="PANTHER" id="PTHR33375">
    <property type="entry name" value="CHROMOSOME-PARTITIONING PROTEIN PARB-RELATED"/>
    <property type="match status" value="1"/>
</dbReference>
<dbReference type="AlphaFoldDB" id="X0XQJ0"/>
<name>X0XQJ0_9ZZZZ</name>
<organism evidence="2">
    <name type="scientific">marine sediment metagenome</name>
    <dbReference type="NCBI Taxonomy" id="412755"/>
    <lineage>
        <taxon>unclassified sequences</taxon>
        <taxon>metagenomes</taxon>
        <taxon>ecological metagenomes</taxon>
    </lineage>
</organism>
<dbReference type="InterPro" id="IPR003115">
    <property type="entry name" value="ParB_N"/>
</dbReference>
<reference evidence="2" key="1">
    <citation type="journal article" date="2014" name="Front. Microbiol.">
        <title>High frequency of phylogenetically diverse reductive dehalogenase-homologous genes in deep subseafloor sedimentary metagenomes.</title>
        <authorList>
            <person name="Kawai M."/>
            <person name="Futagami T."/>
            <person name="Toyoda A."/>
            <person name="Takaki Y."/>
            <person name="Nishi S."/>
            <person name="Hori S."/>
            <person name="Arai W."/>
            <person name="Tsubouchi T."/>
            <person name="Morono Y."/>
            <person name="Uchiyama I."/>
            <person name="Ito T."/>
            <person name="Fujiyama A."/>
            <person name="Inagaki F."/>
            <person name="Takami H."/>
        </authorList>
    </citation>
    <scope>NUCLEOTIDE SEQUENCE</scope>
    <source>
        <strain evidence="2">Expedition CK06-06</strain>
    </source>
</reference>
<sequence length="138" mass="16284">MKIRISDIQVKTRIRIDLGDIDRLCDNMRKNGLINPIVVNKDKTLVSGQRRLQAAKLLGWDEIEATVVDATEPLRLLELELDENTHRKDFTTEEIERGIRRRLEYIRVSRLSPFGRFFHAIRRAVENFFRWIVGKRAL</sequence>
<dbReference type="GO" id="GO:0005694">
    <property type="term" value="C:chromosome"/>
    <property type="evidence" value="ECO:0007669"/>
    <property type="project" value="TreeGrafter"/>
</dbReference>
<gene>
    <name evidence="2" type="ORF">S01H1_74527</name>
</gene>
<dbReference type="InterPro" id="IPR050336">
    <property type="entry name" value="Chromosome_partition/occlusion"/>
</dbReference>
<evidence type="ECO:0000313" key="2">
    <source>
        <dbReference type="EMBL" id="GAG37602.1"/>
    </source>
</evidence>
<dbReference type="SUPFAM" id="SSF110849">
    <property type="entry name" value="ParB/Sulfiredoxin"/>
    <property type="match status" value="1"/>
</dbReference>
<dbReference type="GO" id="GO:0045881">
    <property type="term" value="P:positive regulation of sporulation resulting in formation of a cellular spore"/>
    <property type="evidence" value="ECO:0007669"/>
    <property type="project" value="TreeGrafter"/>
</dbReference>
<dbReference type="EMBL" id="BARS01049867">
    <property type="protein sequence ID" value="GAG37602.1"/>
    <property type="molecule type" value="Genomic_DNA"/>
</dbReference>
<dbReference type="GO" id="GO:0007059">
    <property type="term" value="P:chromosome segregation"/>
    <property type="evidence" value="ECO:0007669"/>
    <property type="project" value="TreeGrafter"/>
</dbReference>